<keyword evidence="3" id="KW-0687">Ribonucleoprotein</keyword>
<protein>
    <recommendedName>
        <fullName evidence="7">50S ribosomal protein L35</fullName>
    </recommendedName>
</protein>
<dbReference type="AlphaFoldDB" id="A0A1F6G6P8"/>
<dbReference type="GO" id="GO:0006412">
    <property type="term" value="P:translation"/>
    <property type="evidence" value="ECO:0007669"/>
    <property type="project" value="InterPro"/>
</dbReference>
<dbReference type="Pfam" id="PF01632">
    <property type="entry name" value="Ribosomal_L35p"/>
    <property type="match status" value="1"/>
</dbReference>
<dbReference type="InterPro" id="IPR037229">
    <property type="entry name" value="Ribosomal_bL35_sf"/>
</dbReference>
<dbReference type="InterPro" id="IPR021137">
    <property type="entry name" value="Ribosomal_bL35-like"/>
</dbReference>
<comment type="similarity">
    <text evidence="1">Belongs to the bacterial ribosomal protein bL35 family.</text>
</comment>
<evidence type="ECO:0008006" key="7">
    <source>
        <dbReference type="Google" id="ProtNLM"/>
    </source>
</evidence>
<dbReference type="GO" id="GO:1990904">
    <property type="term" value="C:ribonucleoprotein complex"/>
    <property type="evidence" value="ECO:0007669"/>
    <property type="project" value="UniProtKB-KW"/>
</dbReference>
<dbReference type="GO" id="GO:0005840">
    <property type="term" value="C:ribosome"/>
    <property type="evidence" value="ECO:0007669"/>
    <property type="project" value="UniProtKB-KW"/>
</dbReference>
<dbReference type="Gene3D" id="4.10.410.60">
    <property type="match status" value="1"/>
</dbReference>
<feature type="region of interest" description="Disordered" evidence="4">
    <location>
        <begin position="20"/>
        <end position="64"/>
    </location>
</feature>
<dbReference type="SUPFAM" id="SSF143034">
    <property type="entry name" value="L35p-like"/>
    <property type="match status" value="1"/>
</dbReference>
<evidence type="ECO:0000256" key="3">
    <source>
        <dbReference type="ARBA" id="ARBA00023274"/>
    </source>
</evidence>
<evidence type="ECO:0000313" key="6">
    <source>
        <dbReference type="Proteomes" id="UP000176867"/>
    </source>
</evidence>
<evidence type="ECO:0000256" key="4">
    <source>
        <dbReference type="SAM" id="MobiDB-lite"/>
    </source>
</evidence>
<dbReference type="Proteomes" id="UP000176867">
    <property type="component" value="Unassembled WGS sequence"/>
</dbReference>
<sequence>MKTNKSYSKRIRVTRTGKLIARKPGQDHFNAKQSGSERSAKRRSVSLTLSARTRRRFLPGTGAK</sequence>
<name>A0A1F6G6P8_9BACT</name>
<gene>
    <name evidence="5" type="ORF">A2609_00865</name>
</gene>
<evidence type="ECO:0000256" key="1">
    <source>
        <dbReference type="ARBA" id="ARBA00006598"/>
    </source>
</evidence>
<comment type="caution">
    <text evidence="5">The sequence shown here is derived from an EMBL/GenBank/DDBJ whole genome shotgun (WGS) entry which is preliminary data.</text>
</comment>
<organism evidence="5 6">
    <name type="scientific">Candidatus Kaiserbacteria bacterium RIFOXYD1_FULL_47_14</name>
    <dbReference type="NCBI Taxonomy" id="1798533"/>
    <lineage>
        <taxon>Bacteria</taxon>
        <taxon>Candidatus Kaiseribacteriota</taxon>
    </lineage>
</organism>
<evidence type="ECO:0000256" key="2">
    <source>
        <dbReference type="ARBA" id="ARBA00022980"/>
    </source>
</evidence>
<proteinExistence type="inferred from homology"/>
<evidence type="ECO:0000313" key="5">
    <source>
        <dbReference type="EMBL" id="OGG93784.1"/>
    </source>
</evidence>
<accession>A0A1F6G6P8</accession>
<dbReference type="GO" id="GO:0003735">
    <property type="term" value="F:structural constituent of ribosome"/>
    <property type="evidence" value="ECO:0007669"/>
    <property type="project" value="InterPro"/>
</dbReference>
<reference evidence="5 6" key="1">
    <citation type="journal article" date="2016" name="Nat. Commun.">
        <title>Thousands of microbial genomes shed light on interconnected biogeochemical processes in an aquifer system.</title>
        <authorList>
            <person name="Anantharaman K."/>
            <person name="Brown C.T."/>
            <person name="Hug L.A."/>
            <person name="Sharon I."/>
            <person name="Castelle C.J."/>
            <person name="Probst A.J."/>
            <person name="Thomas B.C."/>
            <person name="Singh A."/>
            <person name="Wilkins M.J."/>
            <person name="Karaoz U."/>
            <person name="Brodie E.L."/>
            <person name="Williams K.H."/>
            <person name="Hubbard S.S."/>
            <person name="Banfield J.F."/>
        </authorList>
    </citation>
    <scope>NUCLEOTIDE SEQUENCE [LARGE SCALE GENOMIC DNA]</scope>
</reference>
<keyword evidence="2" id="KW-0689">Ribosomal protein</keyword>
<dbReference type="STRING" id="1798533.A2609_00865"/>
<dbReference type="EMBL" id="MFMU01000004">
    <property type="protein sequence ID" value="OGG93784.1"/>
    <property type="molecule type" value="Genomic_DNA"/>
</dbReference>